<dbReference type="Proteomes" id="UP001501821">
    <property type="component" value="Unassembled WGS sequence"/>
</dbReference>
<dbReference type="InterPro" id="IPR039498">
    <property type="entry name" value="NTP_transf_5"/>
</dbReference>
<evidence type="ECO:0000313" key="2">
    <source>
        <dbReference type="Proteomes" id="UP001501821"/>
    </source>
</evidence>
<dbReference type="RefSeq" id="WP_344777275.1">
    <property type="nucleotide sequence ID" value="NZ_BAABAH010000013.1"/>
</dbReference>
<dbReference type="Pfam" id="PF14907">
    <property type="entry name" value="NTP_transf_5"/>
    <property type="match status" value="1"/>
</dbReference>
<accession>A0ABP7IVR0</accession>
<reference evidence="2" key="1">
    <citation type="journal article" date="2019" name="Int. J. Syst. Evol. Microbiol.">
        <title>The Global Catalogue of Microorganisms (GCM) 10K type strain sequencing project: providing services to taxonomists for standard genome sequencing and annotation.</title>
        <authorList>
            <consortium name="The Broad Institute Genomics Platform"/>
            <consortium name="The Broad Institute Genome Sequencing Center for Infectious Disease"/>
            <person name="Wu L."/>
            <person name="Ma J."/>
        </authorList>
    </citation>
    <scope>NUCLEOTIDE SEQUENCE [LARGE SCALE GENOMIC DNA]</scope>
    <source>
        <strain evidence="2">JCM 16953</strain>
    </source>
</reference>
<gene>
    <name evidence="1" type="ORF">GCM10022242_32090</name>
</gene>
<keyword evidence="2" id="KW-1185">Reference proteome</keyword>
<dbReference type="EMBL" id="BAABAH010000013">
    <property type="protein sequence ID" value="GAA3828272.1"/>
    <property type="molecule type" value="Genomic_DNA"/>
</dbReference>
<evidence type="ECO:0000313" key="1">
    <source>
        <dbReference type="EMBL" id="GAA3828272.1"/>
    </source>
</evidence>
<organism evidence="1 2">
    <name type="scientific">Nocardioides panacisoli</name>
    <dbReference type="NCBI Taxonomy" id="627624"/>
    <lineage>
        <taxon>Bacteria</taxon>
        <taxon>Bacillati</taxon>
        <taxon>Actinomycetota</taxon>
        <taxon>Actinomycetes</taxon>
        <taxon>Propionibacteriales</taxon>
        <taxon>Nocardioidaceae</taxon>
        <taxon>Nocardioides</taxon>
    </lineage>
</organism>
<evidence type="ECO:0008006" key="3">
    <source>
        <dbReference type="Google" id="ProtNLM"/>
    </source>
</evidence>
<proteinExistence type="predicted"/>
<sequence length="370" mass="40191">MLTPAAVSQVRRAVRSALLVEDGRAPRWQWGGQVPVRDFVAAVDRHRVAQPLSAAAEALALPREVAEPVAEGTRDDRLGAMSQVRAIAAVDTALDGIDHLFFKGAALAVQLTGDLTARGAGDVDVLVDVDDLEAALDRIRAAGWTIRPQHASDPGSWMWGYQRRVAHEIGLEGASGTVDLHWRLDPTYDALPSFAELWSRRERIQVGPVSVATMSRSDAFAHALRHAARDDWGSLRSLVDIHRLARDRAAWPARPDRLARTSLTVTEATVGLPEPVPPFRRVRAGLPRALSAQRRTMRFTRFQGDAALRYTTYCLAGSRSPRDIGVALASLVLPPLRVAHVPEHDAAGAILHGLAARSRPSDAWAPGGDR</sequence>
<comment type="caution">
    <text evidence="1">The sequence shown here is derived from an EMBL/GenBank/DDBJ whole genome shotgun (WGS) entry which is preliminary data.</text>
</comment>
<protein>
    <recommendedName>
        <fullName evidence="3">Nucleotidyltransferase family protein</fullName>
    </recommendedName>
</protein>
<name>A0ABP7IVR0_9ACTN</name>